<sequence>MEEHHQQDTIEYVEVSKGEDENRVISAGQRSSALTVHRLRLIGGFQIVIDDGRSEHENQQVVLGENSSAMIEDLTELTEIELHGHNHDV</sequence>
<organism evidence="1 2">
    <name type="scientific">Oryza sativa subsp. japonica</name>
    <name type="common">Rice</name>
    <dbReference type="NCBI Taxonomy" id="39947"/>
    <lineage>
        <taxon>Eukaryota</taxon>
        <taxon>Viridiplantae</taxon>
        <taxon>Streptophyta</taxon>
        <taxon>Embryophyta</taxon>
        <taxon>Tracheophyta</taxon>
        <taxon>Spermatophyta</taxon>
        <taxon>Magnoliopsida</taxon>
        <taxon>Liliopsida</taxon>
        <taxon>Poales</taxon>
        <taxon>Poaceae</taxon>
        <taxon>BOP clade</taxon>
        <taxon>Oryzoideae</taxon>
        <taxon>Oryzeae</taxon>
        <taxon>Oryzinae</taxon>
        <taxon>Oryza</taxon>
        <taxon>Oryza sativa</taxon>
    </lineage>
</organism>
<dbReference type="Proteomes" id="UP000000763">
    <property type="component" value="Chromosome 7"/>
</dbReference>
<protein>
    <submittedName>
        <fullName evidence="1">Uncharacterized protein</fullName>
    </submittedName>
</protein>
<name>A0A0P0X9D5_ORYSJ</name>
<dbReference type="AlphaFoldDB" id="A0A0P0X9D5"/>
<proteinExistence type="predicted"/>
<reference evidence="2" key="2">
    <citation type="journal article" date="2008" name="Nucleic Acids Res.">
        <title>The rice annotation project database (RAP-DB): 2008 update.</title>
        <authorList>
            <consortium name="The rice annotation project (RAP)"/>
        </authorList>
    </citation>
    <scope>GENOME REANNOTATION</scope>
    <source>
        <strain evidence="2">cv. Nipponbare</strain>
    </source>
</reference>
<reference evidence="2" key="1">
    <citation type="journal article" date="2005" name="Nature">
        <title>The map-based sequence of the rice genome.</title>
        <authorList>
            <consortium name="International rice genome sequencing project (IRGSP)"/>
            <person name="Matsumoto T."/>
            <person name="Wu J."/>
            <person name="Kanamori H."/>
            <person name="Katayose Y."/>
            <person name="Fujisawa M."/>
            <person name="Namiki N."/>
            <person name="Mizuno H."/>
            <person name="Yamamoto K."/>
            <person name="Antonio B.A."/>
            <person name="Baba T."/>
            <person name="Sakata K."/>
            <person name="Nagamura Y."/>
            <person name="Aoki H."/>
            <person name="Arikawa K."/>
            <person name="Arita K."/>
            <person name="Bito T."/>
            <person name="Chiden Y."/>
            <person name="Fujitsuka N."/>
            <person name="Fukunaka R."/>
            <person name="Hamada M."/>
            <person name="Harada C."/>
            <person name="Hayashi A."/>
            <person name="Hijishita S."/>
            <person name="Honda M."/>
            <person name="Hosokawa S."/>
            <person name="Ichikawa Y."/>
            <person name="Idonuma A."/>
            <person name="Iijima M."/>
            <person name="Ikeda M."/>
            <person name="Ikeno M."/>
            <person name="Ito K."/>
            <person name="Ito S."/>
            <person name="Ito T."/>
            <person name="Ito Y."/>
            <person name="Ito Y."/>
            <person name="Iwabuchi A."/>
            <person name="Kamiya K."/>
            <person name="Karasawa W."/>
            <person name="Kurita K."/>
            <person name="Katagiri S."/>
            <person name="Kikuta A."/>
            <person name="Kobayashi H."/>
            <person name="Kobayashi N."/>
            <person name="Machita K."/>
            <person name="Maehara T."/>
            <person name="Masukawa M."/>
            <person name="Mizubayashi T."/>
            <person name="Mukai Y."/>
            <person name="Nagasaki H."/>
            <person name="Nagata Y."/>
            <person name="Naito S."/>
            <person name="Nakashima M."/>
            <person name="Nakama Y."/>
            <person name="Nakamichi Y."/>
            <person name="Nakamura M."/>
            <person name="Meguro A."/>
            <person name="Negishi M."/>
            <person name="Ohta I."/>
            <person name="Ohta T."/>
            <person name="Okamoto M."/>
            <person name="Ono N."/>
            <person name="Saji S."/>
            <person name="Sakaguchi M."/>
            <person name="Sakai K."/>
            <person name="Shibata M."/>
            <person name="Shimokawa T."/>
            <person name="Song J."/>
            <person name="Takazaki Y."/>
            <person name="Terasawa K."/>
            <person name="Tsugane M."/>
            <person name="Tsuji K."/>
            <person name="Ueda S."/>
            <person name="Waki K."/>
            <person name="Yamagata H."/>
            <person name="Yamamoto M."/>
            <person name="Yamamoto S."/>
            <person name="Yamane H."/>
            <person name="Yoshiki S."/>
            <person name="Yoshihara R."/>
            <person name="Yukawa K."/>
            <person name="Zhong H."/>
            <person name="Yano M."/>
            <person name="Yuan Q."/>
            <person name="Ouyang S."/>
            <person name="Liu J."/>
            <person name="Jones K.M."/>
            <person name="Gansberger K."/>
            <person name="Moffat K."/>
            <person name="Hill J."/>
            <person name="Bera J."/>
            <person name="Fadrosh D."/>
            <person name="Jin S."/>
            <person name="Johri S."/>
            <person name="Kim M."/>
            <person name="Overton L."/>
            <person name="Reardon M."/>
            <person name="Tsitrin T."/>
            <person name="Vuong H."/>
            <person name="Weaver B."/>
            <person name="Ciecko A."/>
            <person name="Tallon L."/>
            <person name="Jackson J."/>
            <person name="Pai G."/>
            <person name="Aken S.V."/>
            <person name="Utterback T."/>
            <person name="Reidmuller S."/>
            <person name="Feldblyum T."/>
            <person name="Hsiao J."/>
            <person name="Zismann V."/>
            <person name="Iobst S."/>
            <person name="de Vazeille A.R."/>
            <person name="Buell C.R."/>
            <person name="Ying K."/>
            <person name="Li Y."/>
            <person name="Lu T."/>
            <person name="Huang Y."/>
            <person name="Zhao Q."/>
            <person name="Feng Q."/>
            <person name="Zhang L."/>
            <person name="Zhu J."/>
            <person name="Weng Q."/>
            <person name="Mu J."/>
            <person name="Lu Y."/>
            <person name="Fan D."/>
            <person name="Liu Y."/>
            <person name="Guan J."/>
            <person name="Zhang Y."/>
            <person name="Yu S."/>
            <person name="Liu X."/>
            <person name="Zhang Y."/>
            <person name="Hong G."/>
            <person name="Han B."/>
            <person name="Choisne N."/>
            <person name="Demange N."/>
            <person name="Orjeda G."/>
            <person name="Samain S."/>
            <person name="Cattolico L."/>
            <person name="Pelletier E."/>
            <person name="Couloux A."/>
            <person name="Segurens B."/>
            <person name="Wincker P."/>
            <person name="D'Hont A."/>
            <person name="Scarpelli C."/>
            <person name="Weissenbach J."/>
            <person name="Salanoubat M."/>
            <person name="Quetier F."/>
            <person name="Yu Y."/>
            <person name="Kim H.R."/>
            <person name="Rambo T."/>
            <person name="Currie J."/>
            <person name="Collura K."/>
            <person name="Luo M."/>
            <person name="Yang T."/>
            <person name="Ammiraju J.S.S."/>
            <person name="Engler F."/>
            <person name="Soderlund C."/>
            <person name="Wing R.A."/>
            <person name="Palmer L.E."/>
            <person name="de la Bastide M."/>
            <person name="Spiegel L."/>
            <person name="Nascimento L."/>
            <person name="Zutavern T."/>
            <person name="O'Shaughnessy A."/>
            <person name="Dike S."/>
            <person name="Dedhia N."/>
            <person name="Preston R."/>
            <person name="Balija V."/>
            <person name="McCombie W.R."/>
            <person name="Chow T."/>
            <person name="Chen H."/>
            <person name="Chung M."/>
            <person name="Chen C."/>
            <person name="Shaw J."/>
            <person name="Wu H."/>
            <person name="Hsiao K."/>
            <person name="Chao Y."/>
            <person name="Chu M."/>
            <person name="Cheng C."/>
            <person name="Hour A."/>
            <person name="Lee P."/>
            <person name="Lin S."/>
            <person name="Lin Y."/>
            <person name="Liou J."/>
            <person name="Liu S."/>
            <person name="Hsing Y."/>
            <person name="Raghuvanshi S."/>
            <person name="Mohanty A."/>
            <person name="Bharti A.K."/>
            <person name="Gaur A."/>
            <person name="Gupta V."/>
            <person name="Kumar D."/>
            <person name="Ravi V."/>
            <person name="Vij S."/>
            <person name="Kapur A."/>
            <person name="Khurana P."/>
            <person name="Khurana P."/>
            <person name="Khurana J.P."/>
            <person name="Tyagi A.K."/>
            <person name="Gaikwad K."/>
            <person name="Singh A."/>
            <person name="Dalal V."/>
            <person name="Srivastava S."/>
            <person name="Dixit A."/>
            <person name="Pal A.K."/>
            <person name="Ghazi I.A."/>
            <person name="Yadav M."/>
            <person name="Pandit A."/>
            <person name="Bhargava A."/>
            <person name="Sureshbabu K."/>
            <person name="Batra K."/>
            <person name="Sharma T.R."/>
            <person name="Mohapatra T."/>
            <person name="Singh N.K."/>
            <person name="Messing J."/>
            <person name="Nelson A.B."/>
            <person name="Fuks G."/>
            <person name="Kavchok S."/>
            <person name="Keizer G."/>
            <person name="Linton E."/>
            <person name="Llaca V."/>
            <person name="Song R."/>
            <person name="Tanyolac B."/>
            <person name="Young S."/>
            <person name="Ho-Il K."/>
            <person name="Hahn J.H."/>
            <person name="Sangsakoo G."/>
            <person name="Vanavichit A."/>
            <person name="de Mattos Luiz.A.T."/>
            <person name="Zimmer P.D."/>
            <person name="Malone G."/>
            <person name="Dellagostin O."/>
            <person name="de Oliveira A.C."/>
            <person name="Bevan M."/>
            <person name="Bancroft I."/>
            <person name="Minx P."/>
            <person name="Cordum H."/>
            <person name="Wilson R."/>
            <person name="Cheng Z."/>
            <person name="Jin W."/>
            <person name="Jiang J."/>
            <person name="Leong S.A."/>
            <person name="Iwama H."/>
            <person name="Gojobori T."/>
            <person name="Itoh T."/>
            <person name="Niimura Y."/>
            <person name="Fujii Y."/>
            <person name="Habara T."/>
            <person name="Sakai H."/>
            <person name="Sato Y."/>
            <person name="Wilson G."/>
            <person name="Kumar K."/>
            <person name="McCouch S."/>
            <person name="Juretic N."/>
            <person name="Hoen D."/>
            <person name="Wright S."/>
            <person name="Bruskiewich R."/>
            <person name="Bureau T."/>
            <person name="Miyao A."/>
            <person name="Hirochika H."/>
            <person name="Nishikawa T."/>
            <person name="Kadowaki K."/>
            <person name="Sugiura M."/>
            <person name="Burr B."/>
            <person name="Sasaki T."/>
        </authorList>
    </citation>
    <scope>NUCLEOTIDE SEQUENCE [LARGE SCALE GENOMIC DNA]</scope>
    <source>
        <strain evidence="2">cv. Nipponbare</strain>
    </source>
</reference>
<dbReference type="EMBL" id="AP004009">
    <property type="protein sequence ID" value="BAC07071.1"/>
    <property type="molecule type" value="Genomic_DNA"/>
</dbReference>
<gene>
    <name evidence="1" type="primary">OJ1339_F05.126</name>
</gene>
<evidence type="ECO:0000313" key="1">
    <source>
        <dbReference type="EMBL" id="BAC07071.1"/>
    </source>
</evidence>
<evidence type="ECO:0000313" key="2">
    <source>
        <dbReference type="Proteomes" id="UP000000763"/>
    </source>
</evidence>
<accession>A0A0P0X9D5</accession>